<protein>
    <submittedName>
        <fullName evidence="1">Uncharacterized protein</fullName>
    </submittedName>
</protein>
<gene>
    <name evidence="1" type="ORF">U9M48_005625</name>
</gene>
<organism evidence="1 2">
    <name type="scientific">Paspalum notatum var. saurae</name>
    <dbReference type="NCBI Taxonomy" id="547442"/>
    <lineage>
        <taxon>Eukaryota</taxon>
        <taxon>Viridiplantae</taxon>
        <taxon>Streptophyta</taxon>
        <taxon>Embryophyta</taxon>
        <taxon>Tracheophyta</taxon>
        <taxon>Spermatophyta</taxon>
        <taxon>Magnoliopsida</taxon>
        <taxon>Liliopsida</taxon>
        <taxon>Poales</taxon>
        <taxon>Poaceae</taxon>
        <taxon>PACMAD clade</taxon>
        <taxon>Panicoideae</taxon>
        <taxon>Andropogonodae</taxon>
        <taxon>Paspaleae</taxon>
        <taxon>Paspalinae</taxon>
        <taxon>Paspalum</taxon>
    </lineage>
</organism>
<reference evidence="1 2" key="1">
    <citation type="submission" date="2024-02" db="EMBL/GenBank/DDBJ databases">
        <title>High-quality chromosome-scale genome assembly of Pensacola bahiagrass (Paspalum notatum Flugge var. saurae).</title>
        <authorList>
            <person name="Vega J.M."/>
            <person name="Podio M."/>
            <person name="Orjuela J."/>
            <person name="Siena L.A."/>
            <person name="Pessino S.C."/>
            <person name="Combes M.C."/>
            <person name="Mariac C."/>
            <person name="Albertini E."/>
            <person name="Pupilli F."/>
            <person name="Ortiz J.P.A."/>
            <person name="Leblanc O."/>
        </authorList>
    </citation>
    <scope>NUCLEOTIDE SEQUENCE [LARGE SCALE GENOMIC DNA]</scope>
    <source>
        <strain evidence="1">R1</strain>
        <tissue evidence="1">Leaf</tissue>
    </source>
</reference>
<dbReference type="Proteomes" id="UP001341281">
    <property type="component" value="Chromosome 01"/>
</dbReference>
<evidence type="ECO:0000313" key="2">
    <source>
        <dbReference type="Proteomes" id="UP001341281"/>
    </source>
</evidence>
<accession>A0AAQ3SLG1</accession>
<dbReference type="AlphaFoldDB" id="A0AAQ3SLG1"/>
<keyword evidence="2" id="KW-1185">Reference proteome</keyword>
<name>A0AAQ3SLG1_PASNO</name>
<dbReference type="EMBL" id="CP144745">
    <property type="protein sequence ID" value="WVZ54885.1"/>
    <property type="molecule type" value="Genomic_DNA"/>
</dbReference>
<evidence type="ECO:0000313" key="1">
    <source>
        <dbReference type="EMBL" id="WVZ54885.1"/>
    </source>
</evidence>
<sequence length="116" mass="13011">MPPSVLLRREAIADNRAPCCTSVASSSFLSPMSSTVVGDVMWTDLHGECTFTEENECNYFSCMCTKPNVLVLPWAVQENMGRLSADAIEYILEHTEKVQSGRVTTAKNWSKRFTER</sequence>
<proteinExistence type="predicted"/>